<name>A0A378L9Z8_9GAMM</name>
<dbReference type="PROSITE" id="PS51192">
    <property type="entry name" value="HELICASE_ATP_BIND_1"/>
    <property type="match status" value="1"/>
</dbReference>
<keyword evidence="9" id="KW-1185">Reference proteome</keyword>
<keyword evidence="2 8" id="KW-0347">Helicase</keyword>
<dbReference type="SMART" id="SM00490">
    <property type="entry name" value="HELICc"/>
    <property type="match status" value="1"/>
</dbReference>
<dbReference type="FunFam" id="3.40.50.300:FF:000533">
    <property type="entry name" value="Helicase, Snf2 family"/>
    <property type="match status" value="1"/>
</dbReference>
<evidence type="ECO:0000313" key="10">
    <source>
        <dbReference type="Proteomes" id="UP000255110"/>
    </source>
</evidence>
<dbReference type="GO" id="GO:0005524">
    <property type="term" value="F:ATP binding"/>
    <property type="evidence" value="ECO:0007669"/>
    <property type="project" value="InterPro"/>
</dbReference>
<dbReference type="SUPFAM" id="SSF52540">
    <property type="entry name" value="P-loop containing nucleoside triphosphate hydrolases"/>
    <property type="match status" value="2"/>
</dbReference>
<reference evidence="7 9" key="1">
    <citation type="submission" date="2015-11" db="EMBL/GenBank/DDBJ databases">
        <title>Genomic analysis of 38 Legionella species identifies large and diverse effector repertoires.</title>
        <authorList>
            <person name="Burstein D."/>
            <person name="Amaro F."/>
            <person name="Zusman T."/>
            <person name="Lifshitz Z."/>
            <person name="Cohen O."/>
            <person name="Gilbert J.A."/>
            <person name="Pupko T."/>
            <person name="Shuman H.A."/>
            <person name="Segal G."/>
        </authorList>
    </citation>
    <scope>NUCLEOTIDE SEQUENCE [LARGE SCALE GENOMIC DNA]</scope>
    <source>
        <strain evidence="7 9">SC-18-C9</strain>
    </source>
</reference>
<reference evidence="8 10" key="2">
    <citation type="submission" date="2018-06" db="EMBL/GenBank/DDBJ databases">
        <authorList>
            <consortium name="Pathogen Informatics"/>
            <person name="Doyle S."/>
        </authorList>
    </citation>
    <scope>NUCLEOTIDE SEQUENCE [LARGE SCALE GENOMIC DNA]</scope>
    <source>
        <strain evidence="8 10">NCTC11991</strain>
    </source>
</reference>
<dbReference type="InterPro" id="IPR007527">
    <property type="entry name" value="Znf_SWIM"/>
</dbReference>
<dbReference type="Proteomes" id="UP000255110">
    <property type="component" value="Unassembled WGS sequence"/>
</dbReference>
<dbReference type="InterPro" id="IPR049730">
    <property type="entry name" value="SNF2/RAD54-like_C"/>
</dbReference>
<evidence type="ECO:0000313" key="8">
    <source>
        <dbReference type="EMBL" id="STY23666.1"/>
    </source>
</evidence>
<dbReference type="STRING" id="460.Lstg_1031"/>
<dbReference type="GO" id="GO:0008270">
    <property type="term" value="F:zinc ion binding"/>
    <property type="evidence" value="ECO:0007669"/>
    <property type="project" value="UniProtKB-KW"/>
</dbReference>
<organism evidence="8 10">
    <name type="scientific">Legionella steigerwaltii</name>
    <dbReference type="NCBI Taxonomy" id="460"/>
    <lineage>
        <taxon>Bacteria</taxon>
        <taxon>Pseudomonadati</taxon>
        <taxon>Pseudomonadota</taxon>
        <taxon>Gammaproteobacteria</taxon>
        <taxon>Legionellales</taxon>
        <taxon>Legionellaceae</taxon>
        <taxon>Legionella</taxon>
    </lineage>
</organism>
<dbReference type="Gene3D" id="3.40.50.10810">
    <property type="entry name" value="Tandem AAA-ATPase domain"/>
    <property type="match status" value="1"/>
</dbReference>
<dbReference type="GO" id="GO:0016787">
    <property type="term" value="F:hydrolase activity"/>
    <property type="evidence" value="ECO:0007669"/>
    <property type="project" value="UniProtKB-KW"/>
</dbReference>
<dbReference type="Proteomes" id="UP000054820">
    <property type="component" value="Unassembled WGS sequence"/>
</dbReference>
<dbReference type="Pfam" id="PF00271">
    <property type="entry name" value="Helicase_C"/>
    <property type="match status" value="1"/>
</dbReference>
<dbReference type="InterPro" id="IPR027417">
    <property type="entry name" value="P-loop_NTPase"/>
</dbReference>
<evidence type="ECO:0000256" key="1">
    <source>
        <dbReference type="ARBA" id="ARBA00022801"/>
    </source>
</evidence>
<dbReference type="OrthoDB" id="9760715at2"/>
<feature type="domain" description="SWIM-type" evidence="4">
    <location>
        <begin position="52"/>
        <end position="87"/>
    </location>
</feature>
<feature type="domain" description="Helicase ATP-binding" evidence="5">
    <location>
        <begin position="640"/>
        <end position="798"/>
    </location>
</feature>
<dbReference type="PANTHER" id="PTHR10799">
    <property type="entry name" value="SNF2/RAD54 HELICASE FAMILY"/>
    <property type="match status" value="1"/>
</dbReference>
<proteinExistence type="predicted"/>
<dbReference type="AlphaFoldDB" id="A0A378L9Z8"/>
<gene>
    <name evidence="7" type="ORF">Lstg_1031</name>
    <name evidence="8" type="ORF">NCTC11991_02276</name>
</gene>
<dbReference type="SMART" id="SM00487">
    <property type="entry name" value="DEXDc"/>
    <property type="match status" value="1"/>
</dbReference>
<dbReference type="InterPro" id="IPR001650">
    <property type="entry name" value="Helicase_C-like"/>
</dbReference>
<sequence>MLNEALSKMPEVFEPKILLRGQEYFENGHVLNIRFSDGLLKGRVKGSSSQIYDVHMDLKAWPKKLAHCTCNYQYNCKHAAACLFALRDREKESLPSLSANKLDKRLDSWLKNLRAQEAAVVKASEITHHLVYLIELRLDGHEHRVAIKLALAKLLKRGGYGKMITFNSLSDSKKQHFVGDDNDLVALLLFKCGVSGWFDTLIIRNSELLERMIATGRAFFIQNQQEPIHLDEPIQGTCEWVLSHNGSQNLLLMHEGMTLEPLLLDDSWYFNHLESKMGRLITSYPIKQLGYLLEAPPIPMGQAELLAHKMAKTCPEFPVPQVFKQREVRNVMPVPIIILDAVSEFDEEASWLYDAEEELHVLFTVRILFDYAGLMIAGSDECETVVCLQEEVLMEYVRHKDFEKSKWDEVQEILELRVPRAWENEQWEKVKHADFVLENINVIADLEFLHNQLIPELDSRGWRVERVSSLYQEVISADEVEWYSNLSESTTDFFSYQLGILVEGKSVSIVPLVADLIQRYRGDDLDNLPDTQLVKLPLYDGRALQLEMGRIKPLVRLLLQFGMRHVDENQHLQMNKYQVILMREAELAIAATKTRWQGAETLREQIRKLSQLTHIPEIQMPTGLQAQLRDYQRHGLNWLQFLRVSHFSGILADDMGLGKTVQALAHLQCEKEQGRIKAASLIVAPTSLVGNWQAEAKRFTPQLKVLVYHGSERHQDNFDDYDLVVSTYGLIHRDKDKFITYPFYYLILDEAQFIKNARTKTTQIIQQLHATHRLCLTGTPLENHLGELWSLFHFLMPGLLGDAKQFRLWFRTPIEKYADLNRRDVLIKRVQPFILRRTKNQVVRELPPKTEMTRTIEIIGPQRDLYEAIRMSMEKKVRDAIAKQGLGKSHILLLDALLKLRQVCCDPRLLSLPEASMAHGTSAKLEALMDLLDNLVGEGRRVLVFSQFTSMLQLIEEELRARNYDYLKLTGQTVHRQAMVEKFQEGKTPVFLISLKAGGTGLNLTRADTVIHYDPWWNPAVEDQATDRSHRIGQENPVFVYKLITLGTVEEAILGMQEKKRQLVEGVLSADPAKAMTLSEEDIEQFFMPLSVL</sequence>
<evidence type="ECO:0000259" key="5">
    <source>
        <dbReference type="PROSITE" id="PS51192"/>
    </source>
</evidence>
<keyword evidence="2 8" id="KW-0067">ATP-binding</keyword>
<keyword evidence="1" id="KW-0378">Hydrolase</keyword>
<dbReference type="EMBL" id="LNYZ01000007">
    <property type="protein sequence ID" value="KTD79074.1"/>
    <property type="molecule type" value="Genomic_DNA"/>
</dbReference>
<dbReference type="PROSITE" id="PS51194">
    <property type="entry name" value="HELICASE_CTER"/>
    <property type="match status" value="1"/>
</dbReference>
<dbReference type="GO" id="GO:0004386">
    <property type="term" value="F:helicase activity"/>
    <property type="evidence" value="ECO:0007669"/>
    <property type="project" value="UniProtKB-KW"/>
</dbReference>
<dbReference type="InterPro" id="IPR000330">
    <property type="entry name" value="SNF2_N"/>
</dbReference>
<dbReference type="Pfam" id="PF00176">
    <property type="entry name" value="SNF2-rel_dom"/>
    <property type="match status" value="1"/>
</dbReference>
<dbReference type="InterPro" id="IPR014001">
    <property type="entry name" value="Helicase_ATP-bd"/>
</dbReference>
<evidence type="ECO:0000259" key="6">
    <source>
        <dbReference type="PROSITE" id="PS51194"/>
    </source>
</evidence>
<evidence type="ECO:0000313" key="9">
    <source>
        <dbReference type="Proteomes" id="UP000054820"/>
    </source>
</evidence>
<evidence type="ECO:0000259" key="4">
    <source>
        <dbReference type="PROSITE" id="PS50966"/>
    </source>
</evidence>
<feature type="domain" description="Helicase C-terminal" evidence="6">
    <location>
        <begin position="927"/>
        <end position="1084"/>
    </location>
</feature>
<dbReference type="CDD" id="cd18012">
    <property type="entry name" value="DEXQc_arch_SWI2_SNF2"/>
    <property type="match status" value="1"/>
</dbReference>
<keyword evidence="3" id="KW-0863">Zinc-finger</keyword>
<keyword evidence="3" id="KW-0479">Metal-binding</keyword>
<dbReference type="Gene3D" id="3.40.50.300">
    <property type="entry name" value="P-loop containing nucleotide triphosphate hydrolases"/>
    <property type="match status" value="1"/>
</dbReference>
<keyword evidence="3" id="KW-0862">Zinc</keyword>
<protein>
    <submittedName>
        <fullName evidence="8">DNA/RNA helicase SNF2</fullName>
    </submittedName>
</protein>
<dbReference type="RefSeq" id="WP_058476611.1">
    <property type="nucleotide sequence ID" value="NZ_CAAAIO010000007.1"/>
</dbReference>
<evidence type="ECO:0000256" key="2">
    <source>
        <dbReference type="ARBA" id="ARBA00022806"/>
    </source>
</evidence>
<dbReference type="CDD" id="cd18793">
    <property type="entry name" value="SF2_C_SNF"/>
    <property type="match status" value="1"/>
</dbReference>
<dbReference type="InterPro" id="IPR038718">
    <property type="entry name" value="SNF2-like_sf"/>
</dbReference>
<evidence type="ECO:0000256" key="3">
    <source>
        <dbReference type="PROSITE-ProRule" id="PRU00325"/>
    </source>
</evidence>
<evidence type="ECO:0000313" key="7">
    <source>
        <dbReference type="EMBL" id="KTD79074.1"/>
    </source>
</evidence>
<keyword evidence="2 8" id="KW-0547">Nucleotide-binding</keyword>
<dbReference type="EMBL" id="UGOY01000001">
    <property type="protein sequence ID" value="STY23666.1"/>
    <property type="molecule type" value="Genomic_DNA"/>
</dbReference>
<accession>A0A378L9Z8</accession>
<dbReference type="PROSITE" id="PS50966">
    <property type="entry name" value="ZF_SWIM"/>
    <property type="match status" value="1"/>
</dbReference>